<reference evidence="1 2" key="1">
    <citation type="journal article" date="2024" name="G3 (Bethesda)">
        <title>Genome assembly of Hibiscus sabdariffa L. provides insights into metabolisms of medicinal natural products.</title>
        <authorList>
            <person name="Kim T."/>
        </authorList>
    </citation>
    <scope>NUCLEOTIDE SEQUENCE [LARGE SCALE GENOMIC DNA]</scope>
    <source>
        <strain evidence="1">TK-2024</strain>
        <tissue evidence="1">Old leaves</tissue>
    </source>
</reference>
<accession>A0ABR2DBL1</accession>
<evidence type="ECO:0000313" key="2">
    <source>
        <dbReference type="Proteomes" id="UP001472677"/>
    </source>
</evidence>
<protein>
    <submittedName>
        <fullName evidence="1">Uncharacterized protein</fullName>
    </submittedName>
</protein>
<name>A0ABR2DBL1_9ROSI</name>
<proteinExistence type="predicted"/>
<keyword evidence="2" id="KW-1185">Reference proteome</keyword>
<organism evidence="1 2">
    <name type="scientific">Hibiscus sabdariffa</name>
    <name type="common">roselle</name>
    <dbReference type="NCBI Taxonomy" id="183260"/>
    <lineage>
        <taxon>Eukaryota</taxon>
        <taxon>Viridiplantae</taxon>
        <taxon>Streptophyta</taxon>
        <taxon>Embryophyta</taxon>
        <taxon>Tracheophyta</taxon>
        <taxon>Spermatophyta</taxon>
        <taxon>Magnoliopsida</taxon>
        <taxon>eudicotyledons</taxon>
        <taxon>Gunneridae</taxon>
        <taxon>Pentapetalae</taxon>
        <taxon>rosids</taxon>
        <taxon>malvids</taxon>
        <taxon>Malvales</taxon>
        <taxon>Malvaceae</taxon>
        <taxon>Malvoideae</taxon>
        <taxon>Hibiscus</taxon>
    </lineage>
</organism>
<comment type="caution">
    <text evidence="1">The sequence shown here is derived from an EMBL/GenBank/DDBJ whole genome shotgun (WGS) entry which is preliminary data.</text>
</comment>
<gene>
    <name evidence="1" type="ORF">V6N12_076455</name>
</gene>
<dbReference type="EMBL" id="JBBPBM010000033">
    <property type="protein sequence ID" value="KAK8533176.1"/>
    <property type="molecule type" value="Genomic_DNA"/>
</dbReference>
<dbReference type="Proteomes" id="UP001472677">
    <property type="component" value="Unassembled WGS sequence"/>
</dbReference>
<sequence length="211" mass="23545">MVDCLTAEVGADWRSNEASHFTVIGATWAREMLTSKALRRRLVSAGGLKSPGAGRTVSTESQSVVTGMAIKAAAVLRVNDLMLPNAKFWNHELIESSFSTNEAEAILSIPLPKSNLSDQQVWRGKHSEVYYVRSGYKFLLDPNQLNEQEKKTFKVPWDFICPSKVRIMDNNQVAHIVDLGKILCSDTFWIADAPPNILSLVKEDRRNFAPP</sequence>
<evidence type="ECO:0000313" key="1">
    <source>
        <dbReference type="EMBL" id="KAK8533176.1"/>
    </source>
</evidence>